<name>A0A814A689_9BILA</name>
<comment type="subcellular location">
    <subcellularLocation>
        <location evidence="1">Cell membrane</location>
        <topology evidence="1">Multi-pass membrane protein</topology>
    </subcellularLocation>
</comment>
<evidence type="ECO:0000256" key="5">
    <source>
        <dbReference type="ARBA" id="ARBA00022958"/>
    </source>
</evidence>
<evidence type="ECO:0000256" key="9">
    <source>
        <dbReference type="ARBA" id="ARBA00023303"/>
    </source>
</evidence>
<dbReference type="OrthoDB" id="8879391at2759"/>
<evidence type="ECO:0000313" key="17">
    <source>
        <dbReference type="Proteomes" id="UP000663877"/>
    </source>
</evidence>
<dbReference type="SUPFAM" id="SSF81324">
    <property type="entry name" value="Voltage-gated potassium channels"/>
    <property type="match status" value="1"/>
</dbReference>
<evidence type="ECO:0000259" key="12">
    <source>
        <dbReference type="Pfam" id="PF00520"/>
    </source>
</evidence>
<dbReference type="EMBL" id="CAJNOI010000038">
    <property type="protein sequence ID" value="CAF0907492.1"/>
    <property type="molecule type" value="Genomic_DNA"/>
</dbReference>
<dbReference type="Pfam" id="PF00520">
    <property type="entry name" value="Ion_trans"/>
    <property type="match status" value="1"/>
</dbReference>
<keyword evidence="4 11" id="KW-0812">Transmembrane</keyword>
<keyword evidence="7" id="KW-0406">Ion transport</keyword>
<feature type="transmembrane region" description="Helical" evidence="11">
    <location>
        <begin position="102"/>
        <end position="122"/>
    </location>
</feature>
<dbReference type="AlphaFoldDB" id="A0A814A689"/>
<keyword evidence="16" id="KW-1185">Reference proteome</keyword>
<evidence type="ECO:0000256" key="10">
    <source>
        <dbReference type="ARBA" id="ARBA00034430"/>
    </source>
</evidence>
<dbReference type="PRINTS" id="PR01459">
    <property type="entry name" value="KCNQCHANNEL"/>
</dbReference>
<dbReference type="Proteomes" id="UP000663832">
    <property type="component" value="Unassembled WGS sequence"/>
</dbReference>
<keyword evidence="6 11" id="KW-1133">Transmembrane helix</keyword>
<feature type="transmembrane region" description="Helical" evidence="11">
    <location>
        <begin position="277"/>
        <end position="298"/>
    </location>
</feature>
<dbReference type="PANTHER" id="PTHR47735:SF9">
    <property type="entry name" value="POTASSIUM VOLTAGE-GATED CHANNEL SUBFAMILY KQT MEMBER 4-LIKE ISOFORM X1"/>
    <property type="match status" value="1"/>
</dbReference>
<feature type="domain" description="Ion transport" evidence="12">
    <location>
        <begin position="70"/>
        <end position="297"/>
    </location>
</feature>
<dbReference type="Gene3D" id="1.20.120.350">
    <property type="entry name" value="Voltage-gated potassium channels. Chain C"/>
    <property type="match status" value="1"/>
</dbReference>
<dbReference type="Pfam" id="PF03520">
    <property type="entry name" value="KCNQ_channel"/>
    <property type="match status" value="1"/>
</dbReference>
<sequence>MSIRRKSTISHGHNLSQRRASVVSLYSALDPHDHDHDYHRLSRWFSVIFVQKLDIYHVLERQEGKRTLAYHLFVFAITLISLVFGSISTIKAWRQKLDAPLYYGELVLCIFFAFELLLRIWSAGCLGQYRTWVGRLKFISRPVIILDILTLLGFTISLGTGMKAGEFPTITLKCLPPLQMIRFLRVDRQLSSWKVLKGIIITHRQELTVTLVISFMFLITGSYLVYLAETSVDPKLNTGSFRSVADTMWFSIISMTTIGFGDMYPTTYIAKMIATTICLLGVAFWCLPAGIIGSGLAIKVQEQKRDEALSRLVPAAASVIRNWWRLRCTYHGDRFASTWRIYTLIQRRVNALLPSNQKPETAPPILPFGTNNTRSETNPFRFPFTNSTTTAITKSEHIRRKSITSIDDLPKRYVTAIKIIRILKYSVACKKFQEAKRPIDIKDVVKENTQMNNRLSIMLNDVQRRLDLALGTTKPASYLPDEQKRQLSLSARIEKVEDVANQFETKLTHLEKLAITLVENLYKEKK</sequence>
<evidence type="ECO:0000256" key="7">
    <source>
        <dbReference type="ARBA" id="ARBA00023065"/>
    </source>
</evidence>
<gene>
    <name evidence="14" type="ORF">BJG266_LOCUS10814</name>
    <name evidence="15" type="ORF">QVE165_LOCUS44615</name>
</gene>
<feature type="transmembrane region" description="Helical" evidence="11">
    <location>
        <begin position="248"/>
        <end position="265"/>
    </location>
</feature>
<evidence type="ECO:0000313" key="14">
    <source>
        <dbReference type="EMBL" id="CAF0907492.1"/>
    </source>
</evidence>
<reference evidence="14" key="1">
    <citation type="submission" date="2021-02" db="EMBL/GenBank/DDBJ databases">
        <authorList>
            <person name="Nowell W R."/>
        </authorList>
    </citation>
    <scope>NUCLEOTIDE SEQUENCE</scope>
</reference>
<evidence type="ECO:0000256" key="3">
    <source>
        <dbReference type="ARBA" id="ARBA00022475"/>
    </source>
</evidence>
<evidence type="ECO:0000256" key="1">
    <source>
        <dbReference type="ARBA" id="ARBA00004651"/>
    </source>
</evidence>
<dbReference type="InterPro" id="IPR005821">
    <property type="entry name" value="Ion_trans_dom"/>
</dbReference>
<dbReference type="EMBL" id="CAJNOM010000603">
    <property type="protein sequence ID" value="CAF1518511.1"/>
    <property type="molecule type" value="Genomic_DNA"/>
</dbReference>
<evidence type="ECO:0000256" key="8">
    <source>
        <dbReference type="ARBA" id="ARBA00023136"/>
    </source>
</evidence>
<dbReference type="Proteomes" id="UP000663877">
    <property type="component" value="Unassembled WGS sequence"/>
</dbReference>
<evidence type="ECO:0000313" key="15">
    <source>
        <dbReference type="EMBL" id="CAF1518511.1"/>
    </source>
</evidence>
<comment type="caution">
    <text evidence="14">The sequence shown here is derived from an EMBL/GenBank/DDBJ whole genome shotgun (WGS) entry which is preliminary data.</text>
</comment>
<feature type="transmembrane region" description="Helical" evidence="11">
    <location>
        <begin position="207"/>
        <end position="228"/>
    </location>
</feature>
<feature type="transmembrane region" description="Helical" evidence="11">
    <location>
        <begin position="143"/>
        <end position="161"/>
    </location>
</feature>
<evidence type="ECO:0000256" key="11">
    <source>
        <dbReference type="SAM" id="Phobius"/>
    </source>
</evidence>
<protein>
    <submittedName>
        <fullName evidence="14">Uncharacterized protein</fullName>
    </submittedName>
</protein>
<dbReference type="InterPro" id="IPR003937">
    <property type="entry name" value="K_chnl_volt-dep_KCNQ"/>
</dbReference>
<dbReference type="PRINTS" id="PR00169">
    <property type="entry name" value="KCHANNEL"/>
</dbReference>
<evidence type="ECO:0000256" key="2">
    <source>
        <dbReference type="ARBA" id="ARBA00022448"/>
    </source>
</evidence>
<dbReference type="InterPro" id="IPR027359">
    <property type="entry name" value="Volt_channel_dom_sf"/>
</dbReference>
<organism evidence="14 17">
    <name type="scientific">Adineta steineri</name>
    <dbReference type="NCBI Taxonomy" id="433720"/>
    <lineage>
        <taxon>Eukaryota</taxon>
        <taxon>Metazoa</taxon>
        <taxon>Spiralia</taxon>
        <taxon>Gnathifera</taxon>
        <taxon>Rotifera</taxon>
        <taxon>Eurotatoria</taxon>
        <taxon>Bdelloidea</taxon>
        <taxon>Adinetida</taxon>
        <taxon>Adinetidae</taxon>
        <taxon>Adineta</taxon>
    </lineage>
</organism>
<dbReference type="GO" id="GO:0005249">
    <property type="term" value="F:voltage-gated potassium channel activity"/>
    <property type="evidence" value="ECO:0007669"/>
    <property type="project" value="InterPro"/>
</dbReference>
<keyword evidence="2" id="KW-0813">Transport</keyword>
<dbReference type="Gene3D" id="1.10.287.70">
    <property type="match status" value="1"/>
</dbReference>
<keyword evidence="8 11" id="KW-0472">Membrane</keyword>
<dbReference type="PANTHER" id="PTHR47735">
    <property type="entry name" value="POTASSIUM VOLTAGE-GATED CHANNEL SUBFAMILY KQT MEMBER 4"/>
    <property type="match status" value="1"/>
</dbReference>
<evidence type="ECO:0000256" key="4">
    <source>
        <dbReference type="ARBA" id="ARBA00022692"/>
    </source>
</evidence>
<evidence type="ECO:0000259" key="13">
    <source>
        <dbReference type="Pfam" id="PF03520"/>
    </source>
</evidence>
<keyword evidence="3" id="KW-1003">Cell membrane</keyword>
<evidence type="ECO:0000256" key="6">
    <source>
        <dbReference type="ARBA" id="ARBA00022989"/>
    </source>
</evidence>
<feature type="domain" description="Potassium channel voltage dependent KCNQ C-terminal" evidence="13">
    <location>
        <begin position="404"/>
        <end position="500"/>
    </location>
</feature>
<feature type="transmembrane region" description="Helical" evidence="11">
    <location>
        <begin position="68"/>
        <end position="90"/>
    </location>
</feature>
<accession>A0A814A689</accession>
<comment type="catalytic activity">
    <reaction evidence="10">
        <text>K(+)(in) = K(+)(out)</text>
        <dbReference type="Rhea" id="RHEA:29463"/>
        <dbReference type="ChEBI" id="CHEBI:29103"/>
    </reaction>
</comment>
<proteinExistence type="predicted"/>
<dbReference type="GO" id="GO:0008076">
    <property type="term" value="C:voltage-gated potassium channel complex"/>
    <property type="evidence" value="ECO:0007669"/>
    <property type="project" value="TreeGrafter"/>
</dbReference>
<keyword evidence="5" id="KW-0630">Potassium</keyword>
<evidence type="ECO:0000313" key="16">
    <source>
        <dbReference type="Proteomes" id="UP000663832"/>
    </source>
</evidence>
<keyword evidence="9" id="KW-0407">Ion channel</keyword>
<dbReference type="InterPro" id="IPR013821">
    <property type="entry name" value="K_chnl_volt-dep_KCNQ_C"/>
</dbReference>